<dbReference type="RefSeq" id="WP_058681409.1">
    <property type="nucleotide sequence ID" value="NZ_FJYH01000051.1"/>
</dbReference>
<feature type="transmembrane region" description="Helical" evidence="7">
    <location>
        <begin position="203"/>
        <end position="224"/>
    </location>
</feature>
<dbReference type="EMBL" id="MK595719">
    <property type="protein sequence ID" value="QHR93133.1"/>
    <property type="molecule type" value="Genomic_DNA"/>
</dbReference>
<evidence type="ECO:0000313" key="8">
    <source>
        <dbReference type="EMBL" id="QHR93133.1"/>
    </source>
</evidence>
<feature type="transmembrane region" description="Helical" evidence="7">
    <location>
        <begin position="41"/>
        <end position="59"/>
    </location>
</feature>
<dbReference type="Pfam" id="PF01943">
    <property type="entry name" value="Polysacc_synt"/>
    <property type="match status" value="1"/>
</dbReference>
<feature type="transmembrane region" description="Helical" evidence="7">
    <location>
        <begin position="145"/>
        <end position="162"/>
    </location>
</feature>
<feature type="transmembrane region" description="Helical" evidence="7">
    <location>
        <begin position="114"/>
        <end position="133"/>
    </location>
</feature>
<feature type="transmembrane region" description="Helical" evidence="7">
    <location>
        <begin position="7"/>
        <end position="29"/>
    </location>
</feature>
<feature type="transmembrane region" description="Helical" evidence="7">
    <location>
        <begin position="80"/>
        <end position="102"/>
    </location>
</feature>
<proteinExistence type="predicted"/>
<gene>
    <name evidence="8" type="primary">wzx</name>
</gene>
<dbReference type="PANTHER" id="PTHR30250:SF11">
    <property type="entry name" value="O-ANTIGEN TRANSPORTER-RELATED"/>
    <property type="match status" value="1"/>
</dbReference>
<sequence length="418" mass="46334">MTGLKKNIFSLFILQGSNYLIPLIIFPYLVRVLGPAEYGEIGLATSVIQYFCLFIDFGFNLTASKAIAVSSKTKEEISAIFFKTMLAKAVLLLLSISLVFFLSYRVEQFHIIKPLLHILSLQLVGAMLLPVWFFQGVEKMSSVTISYILARGLSIPLTFIFVQEPNDINIAALIQGGTAFVAGVISIYFVYKTNYVVLKCRFRISEIVGTLIQSTPIFIGSIAMSLYTMSNPFILGMVSHVEQVGIYIAADKLRQALMGAFLILGGALYPRVNALFKESREAGFSFVKKIILIQGGLALIASIMFYLCSAYISNIMLGREFDESIMILKLMSPMIILIVSSVILCNYVLLPLGHNKIYAKLPIFTGLLHLSYAIPLCSLYGASGASLSILITETLTFILLLIITLKKGYLKKIWKSHE</sequence>
<feature type="transmembrane region" description="Helical" evidence="7">
    <location>
        <begin position="361"/>
        <end position="381"/>
    </location>
</feature>
<dbReference type="InterPro" id="IPR002797">
    <property type="entry name" value="Polysacc_synth"/>
</dbReference>
<evidence type="ECO:0000256" key="5">
    <source>
        <dbReference type="ARBA" id="ARBA00023136"/>
    </source>
</evidence>
<comment type="subcellular location">
    <subcellularLocation>
        <location evidence="1">Cell membrane</location>
        <topology evidence="1">Multi-pass membrane protein</topology>
    </subcellularLocation>
</comment>
<name>A0A6B9XYC9_ENTCL</name>
<reference evidence="8" key="1">
    <citation type="submission" date="2019-03" db="EMBL/GenBank/DDBJ databases">
        <title>Genetic characterization of the O-antigen and development of a molecular serotyping scheme for Enterobacter cloacae.</title>
        <authorList>
            <person name="Li Y."/>
            <person name="Huang J."/>
            <person name="Wang X."/>
            <person name="Xu C."/>
            <person name="Han T."/>
            <person name="Guo X."/>
        </authorList>
    </citation>
    <scope>NUCLEOTIDE SEQUENCE</scope>
    <source>
        <strain evidence="8">NCTC 11576</strain>
    </source>
</reference>
<feature type="transmembrane region" description="Helical" evidence="7">
    <location>
        <begin position="168"/>
        <end position="191"/>
    </location>
</feature>
<feature type="transmembrane region" description="Helical" evidence="7">
    <location>
        <begin position="244"/>
        <end position="269"/>
    </location>
</feature>
<keyword evidence="5 7" id="KW-0472">Membrane</keyword>
<dbReference type="AlphaFoldDB" id="A0A6B9XYC9"/>
<keyword evidence="2" id="KW-1003">Cell membrane</keyword>
<dbReference type="PANTHER" id="PTHR30250">
    <property type="entry name" value="PST FAMILY PREDICTED COLANIC ACID TRANSPORTER"/>
    <property type="match status" value="1"/>
</dbReference>
<keyword evidence="4 7" id="KW-1133">Transmembrane helix</keyword>
<evidence type="ECO:0000256" key="1">
    <source>
        <dbReference type="ARBA" id="ARBA00004651"/>
    </source>
</evidence>
<keyword evidence="3 7" id="KW-0812">Transmembrane</keyword>
<evidence type="ECO:0000256" key="6">
    <source>
        <dbReference type="ARBA" id="ARBA00049738"/>
    </source>
</evidence>
<evidence type="ECO:0000256" key="3">
    <source>
        <dbReference type="ARBA" id="ARBA00022692"/>
    </source>
</evidence>
<evidence type="ECO:0000256" key="7">
    <source>
        <dbReference type="SAM" id="Phobius"/>
    </source>
</evidence>
<feature type="transmembrane region" description="Helical" evidence="7">
    <location>
        <begin position="290"/>
        <end position="312"/>
    </location>
</feature>
<feature type="transmembrane region" description="Helical" evidence="7">
    <location>
        <begin position="324"/>
        <end position="349"/>
    </location>
</feature>
<evidence type="ECO:0000256" key="4">
    <source>
        <dbReference type="ARBA" id="ARBA00022989"/>
    </source>
</evidence>
<evidence type="ECO:0000256" key="2">
    <source>
        <dbReference type="ARBA" id="ARBA00022475"/>
    </source>
</evidence>
<organism evidence="8">
    <name type="scientific">Enterobacter cloacae</name>
    <dbReference type="NCBI Taxonomy" id="550"/>
    <lineage>
        <taxon>Bacteria</taxon>
        <taxon>Pseudomonadati</taxon>
        <taxon>Pseudomonadota</taxon>
        <taxon>Gammaproteobacteria</taxon>
        <taxon>Enterobacterales</taxon>
        <taxon>Enterobacteriaceae</taxon>
        <taxon>Enterobacter</taxon>
        <taxon>Enterobacter cloacae complex</taxon>
    </lineage>
</organism>
<accession>A0A6B9XYC9</accession>
<feature type="transmembrane region" description="Helical" evidence="7">
    <location>
        <begin position="387"/>
        <end position="405"/>
    </location>
</feature>
<dbReference type="GO" id="GO:0005886">
    <property type="term" value="C:plasma membrane"/>
    <property type="evidence" value="ECO:0007669"/>
    <property type="project" value="UniProtKB-SubCell"/>
</dbReference>
<protein>
    <recommendedName>
        <fullName evidence="6">Putative O-antigen transporter</fullName>
    </recommendedName>
</protein>
<dbReference type="InterPro" id="IPR050833">
    <property type="entry name" value="Poly_Biosynth_Transport"/>
</dbReference>